<name>A0A8S5M5S7_9CAUD</name>
<accession>A0A8S5M5S7</accession>
<reference evidence="1" key="1">
    <citation type="journal article" date="2021" name="Proc. Natl. Acad. Sci. U.S.A.">
        <title>A Catalog of Tens of Thousands of Viruses from Human Metagenomes Reveals Hidden Associations with Chronic Diseases.</title>
        <authorList>
            <person name="Tisza M.J."/>
            <person name="Buck C.B."/>
        </authorList>
    </citation>
    <scope>NUCLEOTIDE SEQUENCE</scope>
    <source>
        <strain evidence="1">CtDwe1</strain>
    </source>
</reference>
<evidence type="ECO:0000313" key="1">
    <source>
        <dbReference type="EMBL" id="DAD77574.1"/>
    </source>
</evidence>
<proteinExistence type="predicted"/>
<dbReference type="EMBL" id="BK014827">
    <property type="protein sequence ID" value="DAD77574.1"/>
    <property type="molecule type" value="Genomic_DNA"/>
</dbReference>
<organism evidence="1">
    <name type="scientific">Siphoviridae sp. ctDwe1</name>
    <dbReference type="NCBI Taxonomy" id="2826200"/>
    <lineage>
        <taxon>Viruses</taxon>
        <taxon>Duplodnaviria</taxon>
        <taxon>Heunggongvirae</taxon>
        <taxon>Uroviricota</taxon>
        <taxon>Caudoviricetes</taxon>
    </lineage>
</organism>
<sequence>MPSLWFGKNKLKFPLMRESIMWESNPRAAVFKTAH</sequence>
<protein>
    <submittedName>
        <fullName evidence="1">Uncharacterized protein</fullName>
    </submittedName>
</protein>